<protein>
    <recommendedName>
        <fullName evidence="4">EamA domain-containing protein</fullName>
    </recommendedName>
</protein>
<evidence type="ECO:0000313" key="3">
    <source>
        <dbReference type="Proteomes" id="UP000479000"/>
    </source>
</evidence>
<dbReference type="GO" id="GO:0016020">
    <property type="term" value="C:membrane"/>
    <property type="evidence" value="ECO:0007669"/>
    <property type="project" value="TreeGrafter"/>
</dbReference>
<dbReference type="PANTHER" id="PTHR13146:SF0">
    <property type="entry name" value="SOLUTE CARRIER FAMILY 35 MEMBER F6"/>
    <property type="match status" value="1"/>
</dbReference>
<dbReference type="PANTHER" id="PTHR13146">
    <property type="match status" value="1"/>
</dbReference>
<accession>A0A6H5GSW9</accession>
<evidence type="ECO:0000313" key="2">
    <source>
        <dbReference type="EMBL" id="CAB0007430.1"/>
    </source>
</evidence>
<sequence>MAWTSYQVLLAVVMVTTGSINTLTTKWADKLDAKGSDGKSRPFDHPFVQSACMFLGEFLCLVVFKTLFFVYSRRADGTVETNTITAGSQEFSPFILFPAAMCDMIGTSLMYVGLNLTNPSSFQMLRGDLIIVIAQIITATQMVYEEKFVNTKNIPPLQAVGWEGLFGLVVTGLLLIPFYFIHVPERFGDNAHGVLEDLPDALIQMGNNKLIIVSLIGTIISIAFFNFAGISVTKELSATTRMILDSVRTLVIWGFSLIVKWQGFHILQVKWSIVC</sequence>
<evidence type="ECO:0008006" key="4">
    <source>
        <dbReference type="Google" id="ProtNLM"/>
    </source>
</evidence>
<feature type="transmembrane region" description="Helical" evidence="1">
    <location>
        <begin position="46"/>
        <end position="71"/>
    </location>
</feature>
<keyword evidence="3" id="KW-1185">Reference proteome</keyword>
<dbReference type="Proteomes" id="UP000479000">
    <property type="component" value="Unassembled WGS sequence"/>
</dbReference>
<feature type="transmembrane region" description="Helical" evidence="1">
    <location>
        <begin position="6"/>
        <end position="25"/>
    </location>
</feature>
<dbReference type="EMBL" id="CADCXU010019068">
    <property type="protein sequence ID" value="CAB0007430.1"/>
    <property type="molecule type" value="Genomic_DNA"/>
</dbReference>
<proteinExistence type="predicted"/>
<feature type="transmembrane region" description="Helical" evidence="1">
    <location>
        <begin position="210"/>
        <end position="230"/>
    </location>
</feature>
<dbReference type="AlphaFoldDB" id="A0A6H5GSW9"/>
<organism evidence="2 3">
    <name type="scientific">Nesidiocoris tenuis</name>
    <dbReference type="NCBI Taxonomy" id="355587"/>
    <lineage>
        <taxon>Eukaryota</taxon>
        <taxon>Metazoa</taxon>
        <taxon>Ecdysozoa</taxon>
        <taxon>Arthropoda</taxon>
        <taxon>Hexapoda</taxon>
        <taxon>Insecta</taxon>
        <taxon>Pterygota</taxon>
        <taxon>Neoptera</taxon>
        <taxon>Paraneoptera</taxon>
        <taxon>Hemiptera</taxon>
        <taxon>Heteroptera</taxon>
        <taxon>Panheteroptera</taxon>
        <taxon>Cimicomorpha</taxon>
        <taxon>Miridae</taxon>
        <taxon>Dicyphina</taxon>
        <taxon>Nesidiocoris</taxon>
    </lineage>
</organism>
<evidence type="ECO:0000256" key="1">
    <source>
        <dbReference type="SAM" id="Phobius"/>
    </source>
</evidence>
<feature type="transmembrane region" description="Helical" evidence="1">
    <location>
        <begin position="124"/>
        <end position="144"/>
    </location>
</feature>
<feature type="transmembrane region" description="Helical" evidence="1">
    <location>
        <begin position="164"/>
        <end position="181"/>
    </location>
</feature>
<keyword evidence="1" id="KW-1133">Transmembrane helix</keyword>
<dbReference type="OrthoDB" id="29773at2759"/>
<name>A0A6H5GSW9_9HEMI</name>
<keyword evidence="1" id="KW-0472">Membrane</keyword>
<gene>
    <name evidence="2" type="ORF">NTEN_LOCUS12711</name>
</gene>
<reference evidence="2 3" key="1">
    <citation type="submission" date="2020-02" db="EMBL/GenBank/DDBJ databases">
        <authorList>
            <person name="Ferguson B K."/>
        </authorList>
    </citation>
    <scope>NUCLEOTIDE SEQUENCE [LARGE SCALE GENOMIC DNA]</scope>
</reference>
<keyword evidence="1" id="KW-0812">Transmembrane</keyword>
<feature type="transmembrane region" description="Helical" evidence="1">
    <location>
        <begin position="91"/>
        <end position="112"/>
    </location>
</feature>